<dbReference type="EMBL" id="DWWL01000017">
    <property type="protein sequence ID" value="HJC47035.1"/>
    <property type="molecule type" value="Genomic_DNA"/>
</dbReference>
<name>A0A9D2PA98_9FIRM</name>
<dbReference type="InterPro" id="IPR015424">
    <property type="entry name" value="PyrdxlP-dep_Trfase"/>
</dbReference>
<feature type="domain" description="Aminotransferase class V" evidence="7">
    <location>
        <begin position="2"/>
        <end position="369"/>
    </location>
</feature>
<dbReference type="InterPro" id="IPR010969">
    <property type="entry name" value="Cys_dSase-rel_unknwn_funct"/>
</dbReference>
<evidence type="ECO:0000256" key="4">
    <source>
        <dbReference type="ARBA" id="ARBA00022898"/>
    </source>
</evidence>
<dbReference type="InterPro" id="IPR000192">
    <property type="entry name" value="Aminotrans_V_dom"/>
</dbReference>
<evidence type="ECO:0000256" key="5">
    <source>
        <dbReference type="ARBA" id="ARBA00050776"/>
    </source>
</evidence>
<evidence type="ECO:0000256" key="3">
    <source>
        <dbReference type="ARBA" id="ARBA00012239"/>
    </source>
</evidence>
<keyword evidence="8" id="KW-0032">Aminotransferase</keyword>
<evidence type="ECO:0000256" key="6">
    <source>
        <dbReference type="RuleBase" id="RU004504"/>
    </source>
</evidence>
<accession>A0A9D2PA98</accession>
<protein>
    <recommendedName>
        <fullName evidence="3">cysteine desulfurase</fullName>
        <ecNumber evidence="3">2.8.1.7</ecNumber>
    </recommendedName>
</protein>
<comment type="catalytic activity">
    <reaction evidence="5">
        <text>(sulfur carrier)-H + L-cysteine = (sulfur carrier)-SH + L-alanine</text>
        <dbReference type="Rhea" id="RHEA:43892"/>
        <dbReference type="Rhea" id="RHEA-COMP:14737"/>
        <dbReference type="Rhea" id="RHEA-COMP:14739"/>
        <dbReference type="ChEBI" id="CHEBI:29917"/>
        <dbReference type="ChEBI" id="CHEBI:35235"/>
        <dbReference type="ChEBI" id="CHEBI:57972"/>
        <dbReference type="ChEBI" id="CHEBI:64428"/>
        <dbReference type="EC" id="2.8.1.7"/>
    </reaction>
</comment>
<dbReference type="GO" id="GO:0008483">
    <property type="term" value="F:transaminase activity"/>
    <property type="evidence" value="ECO:0007669"/>
    <property type="project" value="UniProtKB-KW"/>
</dbReference>
<dbReference type="SUPFAM" id="SSF53383">
    <property type="entry name" value="PLP-dependent transferases"/>
    <property type="match status" value="1"/>
</dbReference>
<reference evidence="8" key="1">
    <citation type="journal article" date="2021" name="PeerJ">
        <title>Extensive microbial diversity within the chicken gut microbiome revealed by metagenomics and culture.</title>
        <authorList>
            <person name="Gilroy R."/>
            <person name="Ravi A."/>
            <person name="Getino M."/>
            <person name="Pursley I."/>
            <person name="Horton D.L."/>
            <person name="Alikhan N.F."/>
            <person name="Baker D."/>
            <person name="Gharbi K."/>
            <person name="Hall N."/>
            <person name="Watson M."/>
            <person name="Adriaenssens E.M."/>
            <person name="Foster-Nyarko E."/>
            <person name="Jarju S."/>
            <person name="Secka A."/>
            <person name="Antonio M."/>
            <person name="Oren A."/>
            <person name="Chaudhuri R.R."/>
            <person name="La Ragione R."/>
            <person name="Hildebrand F."/>
            <person name="Pallen M.J."/>
        </authorList>
    </citation>
    <scope>NUCLEOTIDE SEQUENCE</scope>
    <source>
        <strain evidence="8">CHK183-5548</strain>
    </source>
</reference>
<comment type="caution">
    <text evidence="8">The sequence shown here is derived from an EMBL/GenBank/DDBJ whole genome shotgun (WGS) entry which is preliminary data.</text>
</comment>
<dbReference type="Gene3D" id="3.40.640.10">
    <property type="entry name" value="Type I PLP-dependent aspartate aminotransferase-like (Major domain)"/>
    <property type="match status" value="1"/>
</dbReference>
<comment type="similarity">
    <text evidence="2">Belongs to the class-V pyridoxal-phosphate-dependent aminotransferase family. Csd subfamily.</text>
</comment>
<dbReference type="Gene3D" id="3.90.1150.10">
    <property type="entry name" value="Aspartate Aminotransferase, domain 1"/>
    <property type="match status" value="1"/>
</dbReference>
<comment type="cofactor">
    <cofactor evidence="1 6">
        <name>pyridoxal 5'-phosphate</name>
        <dbReference type="ChEBI" id="CHEBI:597326"/>
    </cofactor>
</comment>
<dbReference type="InterPro" id="IPR020578">
    <property type="entry name" value="Aminotrans_V_PyrdxlP_BS"/>
</dbReference>
<dbReference type="PIRSF" id="PIRSF005572">
    <property type="entry name" value="NifS"/>
    <property type="match status" value="1"/>
</dbReference>
<dbReference type="NCBIfam" id="TIGR01977">
    <property type="entry name" value="am_tr_V_EF2568"/>
    <property type="match status" value="1"/>
</dbReference>
<gene>
    <name evidence="8" type="ORF">IAA04_03170</name>
</gene>
<evidence type="ECO:0000256" key="2">
    <source>
        <dbReference type="ARBA" id="ARBA00010447"/>
    </source>
</evidence>
<evidence type="ECO:0000313" key="8">
    <source>
        <dbReference type="EMBL" id="HJC47035.1"/>
    </source>
</evidence>
<evidence type="ECO:0000259" key="7">
    <source>
        <dbReference type="Pfam" id="PF00266"/>
    </source>
</evidence>
<dbReference type="PROSITE" id="PS00595">
    <property type="entry name" value="AA_TRANSFER_CLASS_5"/>
    <property type="match status" value="1"/>
</dbReference>
<evidence type="ECO:0000313" key="9">
    <source>
        <dbReference type="Proteomes" id="UP000823883"/>
    </source>
</evidence>
<dbReference type="InterPro" id="IPR015422">
    <property type="entry name" value="PyrdxlP-dep_Trfase_small"/>
</dbReference>
<sequence length="382" mass="41525">MIYLDNAATTAVKPREVTEAVTAALGGGQMGNADRGGLGTSLTASRIVYRTREALSSLFGCPWPEQTVFTANSTESLNIAIQGLLEPGDHVITTVMEHNSVLRPLHRMEDRGVRLTVLPLTPAGGWQIPGEAFERAVCPDTKMIVCTHASNLTGDMIDIEAVGHICRRHGLIFVLDASQTAGVFDIDMERMGIDVVCFTGHKSLMGPQGTGGLCVRKGVKIRPLLEGGTGIRTYDRRQPEQMPTALEAGTLNVHGLAGLLAALEWRKREKDGLRERELALADRFYRGVKDLPGVTVYGNFENALRAPIVTLNLYDYDSEEVGEELFLRFGIQTRSGGHCAPLCHLALGTEGRGAVRFSFSFFNTEEEIDLAVQAVKTLSEEG</sequence>
<dbReference type="Proteomes" id="UP000823883">
    <property type="component" value="Unassembled WGS sequence"/>
</dbReference>
<proteinExistence type="inferred from homology"/>
<dbReference type="InterPro" id="IPR015421">
    <property type="entry name" value="PyrdxlP-dep_Trfase_major"/>
</dbReference>
<dbReference type="EC" id="2.8.1.7" evidence="3"/>
<keyword evidence="8" id="KW-0808">Transferase</keyword>
<organism evidence="8 9">
    <name type="scientific">Candidatus Lachnoclostridium pullistercoris</name>
    <dbReference type="NCBI Taxonomy" id="2838632"/>
    <lineage>
        <taxon>Bacteria</taxon>
        <taxon>Bacillati</taxon>
        <taxon>Bacillota</taxon>
        <taxon>Clostridia</taxon>
        <taxon>Lachnospirales</taxon>
        <taxon>Lachnospiraceae</taxon>
    </lineage>
</organism>
<dbReference type="AlphaFoldDB" id="A0A9D2PA98"/>
<dbReference type="PANTHER" id="PTHR43586:SF4">
    <property type="entry name" value="ISOPENICILLIN N EPIMERASE"/>
    <property type="match status" value="1"/>
</dbReference>
<dbReference type="Pfam" id="PF00266">
    <property type="entry name" value="Aminotran_5"/>
    <property type="match status" value="1"/>
</dbReference>
<keyword evidence="4" id="KW-0663">Pyridoxal phosphate</keyword>
<evidence type="ECO:0000256" key="1">
    <source>
        <dbReference type="ARBA" id="ARBA00001933"/>
    </source>
</evidence>
<dbReference type="InterPro" id="IPR016454">
    <property type="entry name" value="Cysteine_dSase"/>
</dbReference>
<reference evidence="8" key="2">
    <citation type="submission" date="2021-04" db="EMBL/GenBank/DDBJ databases">
        <authorList>
            <person name="Gilroy R."/>
        </authorList>
    </citation>
    <scope>NUCLEOTIDE SEQUENCE</scope>
    <source>
        <strain evidence="8">CHK183-5548</strain>
    </source>
</reference>
<dbReference type="GO" id="GO:0031071">
    <property type="term" value="F:cysteine desulfurase activity"/>
    <property type="evidence" value="ECO:0007669"/>
    <property type="project" value="UniProtKB-EC"/>
</dbReference>
<dbReference type="PANTHER" id="PTHR43586">
    <property type="entry name" value="CYSTEINE DESULFURASE"/>
    <property type="match status" value="1"/>
</dbReference>